<dbReference type="Proteomes" id="UP000239047">
    <property type="component" value="Unassembled WGS sequence"/>
</dbReference>
<dbReference type="EMBL" id="PREZ01000006">
    <property type="protein sequence ID" value="PPA69407.1"/>
    <property type="molecule type" value="Genomic_DNA"/>
</dbReference>
<evidence type="ECO:0000256" key="4">
    <source>
        <dbReference type="ARBA" id="ARBA00022884"/>
    </source>
</evidence>
<dbReference type="CDD" id="cd02440">
    <property type="entry name" value="AdoMet_MTases"/>
    <property type="match status" value="1"/>
</dbReference>
<keyword evidence="2 5" id="KW-0808">Transferase</keyword>
<evidence type="ECO:0000256" key="2">
    <source>
        <dbReference type="ARBA" id="ARBA00022679"/>
    </source>
</evidence>
<accession>A0A2S5G8S6</accession>
<keyword evidence="4" id="KW-0694">RNA-binding</keyword>
<dbReference type="OrthoDB" id="9805585at2"/>
<evidence type="ECO:0000313" key="6">
    <source>
        <dbReference type="Proteomes" id="UP000239047"/>
    </source>
</evidence>
<keyword evidence="6" id="KW-1185">Reference proteome</keyword>
<keyword evidence="1 5" id="KW-0489">Methyltransferase</keyword>
<protein>
    <submittedName>
        <fullName evidence="5">SAM-dependent methyltransferase</fullName>
    </submittedName>
</protein>
<sequence length="200" mass="23099">MQSIKFLQQYFFAPRKIGAILPSSGYLAKTMVETIDFSSANYIVELGAGTGVFTDKILQYRESDTLVILFENNTMFYEMLNEKYKSESNFIIINDTAESIDKYIKKYKIPSIDYVISGLPFASLPENVSSVILDKTRSLLKNDGTFITFQYTLLKKEMFNQYFEQIDIKREYRNAPPAFVLSCQSKNGNTKRKIKGWKKD</sequence>
<evidence type="ECO:0000256" key="3">
    <source>
        <dbReference type="ARBA" id="ARBA00022691"/>
    </source>
</evidence>
<gene>
    <name evidence="5" type="ORF">C4B60_16600</name>
</gene>
<organism evidence="5 6">
    <name type="scientific">Jeotgalibacillus proteolyticus</name>
    <dbReference type="NCBI Taxonomy" id="2082395"/>
    <lineage>
        <taxon>Bacteria</taxon>
        <taxon>Bacillati</taxon>
        <taxon>Bacillota</taxon>
        <taxon>Bacilli</taxon>
        <taxon>Bacillales</taxon>
        <taxon>Caryophanaceae</taxon>
        <taxon>Jeotgalibacillus</taxon>
    </lineage>
</organism>
<dbReference type="InterPro" id="IPR001737">
    <property type="entry name" value="KsgA/Erm"/>
</dbReference>
<name>A0A2S5G8S6_9BACL</name>
<comment type="caution">
    <text evidence="5">The sequence shown here is derived from an EMBL/GenBank/DDBJ whole genome shotgun (WGS) entry which is preliminary data.</text>
</comment>
<dbReference type="RefSeq" id="WP_104059145.1">
    <property type="nucleotide sequence ID" value="NZ_PREZ01000006.1"/>
</dbReference>
<evidence type="ECO:0000256" key="1">
    <source>
        <dbReference type="ARBA" id="ARBA00022603"/>
    </source>
</evidence>
<dbReference type="GO" id="GO:0003723">
    <property type="term" value="F:RNA binding"/>
    <property type="evidence" value="ECO:0007669"/>
    <property type="project" value="UniProtKB-KW"/>
</dbReference>
<evidence type="ECO:0000313" key="5">
    <source>
        <dbReference type="EMBL" id="PPA69407.1"/>
    </source>
</evidence>
<reference evidence="5 6" key="1">
    <citation type="submission" date="2018-02" db="EMBL/GenBank/DDBJ databases">
        <title>Jeotgalibacillus proteolyticum sp. nov. a protease producing bacterium isolated from ocean sediments of Laizhou Bay.</title>
        <authorList>
            <person name="Li Y."/>
        </authorList>
    </citation>
    <scope>NUCLEOTIDE SEQUENCE [LARGE SCALE GENOMIC DNA]</scope>
    <source>
        <strain evidence="5 6">22-7</strain>
    </source>
</reference>
<proteinExistence type="predicted"/>
<dbReference type="SUPFAM" id="SSF53335">
    <property type="entry name" value="S-adenosyl-L-methionine-dependent methyltransferases"/>
    <property type="match status" value="1"/>
</dbReference>
<dbReference type="AlphaFoldDB" id="A0A2S5G8S6"/>
<keyword evidence="3" id="KW-0949">S-adenosyl-L-methionine</keyword>
<dbReference type="InterPro" id="IPR029063">
    <property type="entry name" value="SAM-dependent_MTases_sf"/>
</dbReference>
<dbReference type="GO" id="GO:0008168">
    <property type="term" value="F:methyltransferase activity"/>
    <property type="evidence" value="ECO:0007669"/>
    <property type="project" value="UniProtKB-KW"/>
</dbReference>
<dbReference type="Pfam" id="PF00398">
    <property type="entry name" value="RrnaAD"/>
    <property type="match status" value="1"/>
</dbReference>
<dbReference type="GO" id="GO:0032259">
    <property type="term" value="P:methylation"/>
    <property type="evidence" value="ECO:0007669"/>
    <property type="project" value="UniProtKB-KW"/>
</dbReference>
<dbReference type="Gene3D" id="3.40.50.150">
    <property type="entry name" value="Vaccinia Virus protein VP39"/>
    <property type="match status" value="1"/>
</dbReference>